<keyword evidence="3" id="KW-0393">Immunoglobulin domain</keyword>
<evidence type="ECO:0000256" key="2">
    <source>
        <dbReference type="ARBA" id="ARBA00023136"/>
    </source>
</evidence>
<organism evidence="7 8">
    <name type="scientific">Lates japonicus</name>
    <name type="common">Japanese lates</name>
    <dbReference type="NCBI Taxonomy" id="270547"/>
    <lineage>
        <taxon>Eukaryota</taxon>
        <taxon>Metazoa</taxon>
        <taxon>Chordata</taxon>
        <taxon>Craniata</taxon>
        <taxon>Vertebrata</taxon>
        <taxon>Euteleostomi</taxon>
        <taxon>Actinopterygii</taxon>
        <taxon>Neopterygii</taxon>
        <taxon>Teleostei</taxon>
        <taxon>Neoteleostei</taxon>
        <taxon>Acanthomorphata</taxon>
        <taxon>Carangaria</taxon>
        <taxon>Carangaria incertae sedis</taxon>
        <taxon>Centropomidae</taxon>
        <taxon>Lates</taxon>
    </lineage>
</organism>
<feature type="chain" id="PRO_5042051497" evidence="5">
    <location>
        <begin position="38"/>
        <end position="414"/>
    </location>
</feature>
<keyword evidence="2 4" id="KW-0472">Membrane</keyword>
<dbReference type="Gene3D" id="2.60.40.10">
    <property type="entry name" value="Immunoglobulins"/>
    <property type="match status" value="2"/>
</dbReference>
<gene>
    <name evidence="7" type="ORF">AKAME5_002366900</name>
</gene>
<dbReference type="SMART" id="SM00409">
    <property type="entry name" value="IG"/>
    <property type="match status" value="1"/>
</dbReference>
<evidence type="ECO:0000256" key="3">
    <source>
        <dbReference type="ARBA" id="ARBA00023319"/>
    </source>
</evidence>
<dbReference type="Pfam" id="PF22705">
    <property type="entry name" value="C2-set_3"/>
    <property type="match status" value="1"/>
</dbReference>
<accession>A0AAD3RJ37</accession>
<name>A0AAD3RJ37_LATJO</name>
<reference evidence="7" key="1">
    <citation type="submission" date="2022-08" db="EMBL/GenBank/DDBJ databases">
        <title>Genome sequencing of akame (Lates japonicus).</title>
        <authorList>
            <person name="Hashiguchi Y."/>
            <person name="Takahashi H."/>
        </authorList>
    </citation>
    <scope>NUCLEOTIDE SEQUENCE</scope>
    <source>
        <strain evidence="7">Kochi</strain>
    </source>
</reference>
<keyword evidence="4" id="KW-1133">Transmembrane helix</keyword>
<evidence type="ECO:0000313" key="7">
    <source>
        <dbReference type="EMBL" id="GLD72344.1"/>
    </source>
</evidence>
<evidence type="ECO:0000256" key="1">
    <source>
        <dbReference type="ARBA" id="ARBA00004370"/>
    </source>
</evidence>
<dbReference type="InterPro" id="IPR007110">
    <property type="entry name" value="Ig-like_dom"/>
</dbReference>
<proteinExistence type="predicted"/>
<dbReference type="GO" id="GO:0050852">
    <property type="term" value="P:T cell receptor signaling pathway"/>
    <property type="evidence" value="ECO:0007669"/>
    <property type="project" value="TreeGrafter"/>
</dbReference>
<dbReference type="AlphaFoldDB" id="A0AAD3RJ37"/>
<feature type="domain" description="Ig-like" evidence="6">
    <location>
        <begin position="39"/>
        <end position="123"/>
    </location>
</feature>
<dbReference type="GO" id="GO:0009897">
    <property type="term" value="C:external side of plasma membrane"/>
    <property type="evidence" value="ECO:0007669"/>
    <property type="project" value="TreeGrafter"/>
</dbReference>
<dbReference type="GO" id="GO:0005102">
    <property type="term" value="F:signaling receptor binding"/>
    <property type="evidence" value="ECO:0007669"/>
    <property type="project" value="TreeGrafter"/>
</dbReference>
<dbReference type="InterPro" id="IPR013783">
    <property type="entry name" value="Ig-like_fold"/>
</dbReference>
<evidence type="ECO:0000256" key="5">
    <source>
        <dbReference type="SAM" id="SignalP"/>
    </source>
</evidence>
<dbReference type="PANTHER" id="PTHR24100">
    <property type="entry name" value="BUTYROPHILIN"/>
    <property type="match status" value="1"/>
</dbReference>
<dbReference type="Proteomes" id="UP001279410">
    <property type="component" value="Unassembled WGS sequence"/>
</dbReference>
<dbReference type="GO" id="GO:0001817">
    <property type="term" value="P:regulation of cytokine production"/>
    <property type="evidence" value="ECO:0007669"/>
    <property type="project" value="TreeGrafter"/>
</dbReference>
<dbReference type="InterPro" id="IPR053896">
    <property type="entry name" value="BTN3A2-like_Ig-C"/>
</dbReference>
<keyword evidence="5" id="KW-0732">Signal</keyword>
<evidence type="ECO:0000256" key="4">
    <source>
        <dbReference type="SAM" id="Phobius"/>
    </source>
</evidence>
<comment type="caution">
    <text evidence="7">The sequence shown here is derived from an EMBL/GenBank/DDBJ whole genome shotgun (WGS) entry which is preliminary data.</text>
</comment>
<dbReference type="InterPro" id="IPR036179">
    <property type="entry name" value="Ig-like_dom_sf"/>
</dbReference>
<sequence>MLQLKNEQPLKPQPRAFRALVFHHAVFFLLLTHHCGGQPQMVSPSQPIVAVVGDDVMLPCHLEPAMDASEMTVEWTRPDLEPRFVHVWRSGVELENKKHPVKLSDEGTYKCFVPTISRESTVELVVGAVSSLNISLARPENEEGTRAVVLECESKGWYPEPEVLWLDGEGNLLSAGPTETNKTNQTRETHIHVPDDFFSAPCSSATQTWIIISLALAFAVIVAVVFVVWRWRQTGNSNKLKPSTTGSLIYYTELHTLVDEKGEAVQATTESVEVKDLDKQEENLKVQLNEVEEERRDVVGAVNFLMDHRKDLQDQIYQLGLLLHDVEVQRDEVQSQWREKLNENEHLQTDTEHETIKKDLERKRKDKDAVLKSVICTVNIVTEKKKALDDCKEQINGQLEEIENQRLQSDHSEI</sequence>
<protein>
    <submittedName>
        <fullName evidence="7">Butyrophilin-like protein 10</fullName>
    </submittedName>
</protein>
<evidence type="ECO:0000313" key="8">
    <source>
        <dbReference type="Proteomes" id="UP001279410"/>
    </source>
</evidence>
<dbReference type="InterPro" id="IPR050504">
    <property type="entry name" value="IgSF_BTN/MOG"/>
</dbReference>
<dbReference type="InterPro" id="IPR003599">
    <property type="entry name" value="Ig_sub"/>
</dbReference>
<dbReference type="SUPFAM" id="SSF48726">
    <property type="entry name" value="Immunoglobulin"/>
    <property type="match status" value="1"/>
</dbReference>
<dbReference type="PROSITE" id="PS50835">
    <property type="entry name" value="IG_LIKE"/>
    <property type="match status" value="1"/>
</dbReference>
<feature type="transmembrane region" description="Helical" evidence="4">
    <location>
        <begin position="209"/>
        <end position="231"/>
    </location>
</feature>
<feature type="signal peptide" evidence="5">
    <location>
        <begin position="1"/>
        <end position="37"/>
    </location>
</feature>
<evidence type="ECO:0000259" key="6">
    <source>
        <dbReference type="PROSITE" id="PS50835"/>
    </source>
</evidence>
<keyword evidence="4" id="KW-0812">Transmembrane</keyword>
<comment type="subcellular location">
    <subcellularLocation>
        <location evidence="1">Membrane</location>
    </subcellularLocation>
</comment>
<keyword evidence="8" id="KW-1185">Reference proteome</keyword>
<dbReference type="EMBL" id="BRZM01000999">
    <property type="protein sequence ID" value="GLD72344.1"/>
    <property type="molecule type" value="Genomic_DNA"/>
</dbReference>